<evidence type="ECO:0000259" key="11">
    <source>
        <dbReference type="PROSITE" id="PS50937"/>
    </source>
</evidence>
<evidence type="ECO:0000313" key="13">
    <source>
        <dbReference type="EMBL" id="QCP12306.1"/>
    </source>
</evidence>
<dbReference type="Pfam" id="PF00376">
    <property type="entry name" value="MerR"/>
    <property type="match status" value="1"/>
</dbReference>
<dbReference type="GO" id="GO:0045340">
    <property type="term" value="F:mercury ion binding"/>
    <property type="evidence" value="ECO:0007669"/>
    <property type="project" value="InterPro"/>
</dbReference>
<dbReference type="EMBL" id="CP040017">
    <property type="protein sequence ID" value="QCP12306.1"/>
    <property type="molecule type" value="Genomic_DNA"/>
</dbReference>
<dbReference type="PROSITE" id="PS00552">
    <property type="entry name" value="HTH_MERR_1"/>
    <property type="match status" value="1"/>
</dbReference>
<dbReference type="InterPro" id="IPR000551">
    <property type="entry name" value="MerR-type_HTH_dom"/>
</dbReference>
<evidence type="ECO:0000313" key="15">
    <source>
        <dbReference type="Proteomes" id="UP000584325"/>
    </source>
</evidence>
<dbReference type="InterPro" id="IPR015358">
    <property type="entry name" value="Tscrpt_reg_MerR_DNA-bd"/>
</dbReference>
<evidence type="ECO:0000313" key="14">
    <source>
        <dbReference type="Proteomes" id="UP000298763"/>
    </source>
</evidence>
<evidence type="ECO:0000256" key="4">
    <source>
        <dbReference type="ARBA" id="ARBA00022723"/>
    </source>
</evidence>
<comment type="function">
    <text evidence="10">Mediates the mercuric-dependent induction of mercury resistance operon. In the absence of mercury MerR represses transcription by binding tightly to the mer operator region; when mercury is present the dimeric complex binds a single ion and becomes a potent transcriptional activator, while remaining bound to the mer site.</text>
</comment>
<evidence type="ECO:0000256" key="1">
    <source>
        <dbReference type="ARBA" id="ARBA00017146"/>
    </source>
</evidence>
<keyword evidence="4" id="KW-0479">Metal-binding</keyword>
<evidence type="ECO:0000313" key="12">
    <source>
        <dbReference type="EMBL" id="MBB3222065.1"/>
    </source>
</evidence>
<evidence type="ECO:0000256" key="7">
    <source>
        <dbReference type="ARBA" id="ARBA00023125"/>
    </source>
</evidence>
<dbReference type="PROSITE" id="PS50937">
    <property type="entry name" value="HTH_MERR_2"/>
    <property type="match status" value="1"/>
</dbReference>
<dbReference type="PANTHER" id="PTHR30204">
    <property type="entry name" value="REDOX-CYCLING DRUG-SENSING TRANSCRIPTIONAL ACTIVATOR SOXR"/>
    <property type="match status" value="1"/>
</dbReference>
<evidence type="ECO:0000256" key="3">
    <source>
        <dbReference type="ARBA" id="ARBA00022491"/>
    </source>
</evidence>
<dbReference type="Pfam" id="PF09278">
    <property type="entry name" value="MerR-DNA-bind"/>
    <property type="match status" value="1"/>
</dbReference>
<dbReference type="NCBIfam" id="TIGR02051">
    <property type="entry name" value="MerR"/>
    <property type="match status" value="1"/>
</dbReference>
<dbReference type="GO" id="GO:0003677">
    <property type="term" value="F:DNA binding"/>
    <property type="evidence" value="ECO:0007669"/>
    <property type="project" value="UniProtKB-KW"/>
</dbReference>
<dbReference type="OrthoDB" id="5297305at2"/>
<keyword evidence="7" id="KW-0238">DNA-binding</keyword>
<proteinExistence type="predicted"/>
<dbReference type="AlphaFoldDB" id="A0A4P8HST5"/>
<feature type="domain" description="HTH merR-type" evidence="11">
    <location>
        <begin position="4"/>
        <end position="73"/>
    </location>
</feature>
<evidence type="ECO:0000256" key="5">
    <source>
        <dbReference type="ARBA" id="ARBA00022914"/>
    </source>
</evidence>
<evidence type="ECO:0000256" key="2">
    <source>
        <dbReference type="ARBA" id="ARBA00022466"/>
    </source>
</evidence>
<dbReference type="InterPro" id="IPR009061">
    <property type="entry name" value="DNA-bd_dom_put_sf"/>
</dbReference>
<dbReference type="InterPro" id="IPR047057">
    <property type="entry name" value="MerR_fam"/>
</dbReference>
<reference evidence="13 14" key="1">
    <citation type="submission" date="2019-05" db="EMBL/GenBank/DDBJ databases">
        <title>Draft Genome Sequences of Six Type Strains of the Genus Massilia.</title>
        <authorList>
            <person name="Miess H."/>
            <person name="Frediansyhah A."/>
            <person name="Gross H."/>
        </authorList>
    </citation>
    <scope>NUCLEOTIDE SEQUENCE [LARGE SCALE GENOMIC DNA]</scope>
    <source>
        <strain evidence="13 14">DSMZ 26121</strain>
    </source>
</reference>
<dbReference type="Proteomes" id="UP000298763">
    <property type="component" value="Chromosome"/>
</dbReference>
<keyword evidence="3" id="KW-0678">Repressor</keyword>
<sequence>MTEKMTISRLASAAGVNVETVRFYQKSGLIDEPARPYSGYRTYGSDDARRIRFIKRAQLLGFTLDEIASLLKLEGSQTCASTRDLAARKLAMVEAKLSDLLAMKTALATMVSRCDSEHPGANCPIIQTLIDD</sequence>
<dbReference type="SUPFAM" id="SSF46955">
    <property type="entry name" value="Putative DNA-binding domain"/>
    <property type="match status" value="1"/>
</dbReference>
<reference evidence="12 15" key="2">
    <citation type="submission" date="2020-08" db="EMBL/GenBank/DDBJ databases">
        <title>Genomic Encyclopedia of Type Strains, Phase III (KMG-III): the genomes of soil and plant-associated and newly described type strains.</title>
        <authorList>
            <person name="Whitman W."/>
        </authorList>
    </citation>
    <scope>NUCLEOTIDE SEQUENCE [LARGE SCALE GENOMIC DNA]</scope>
    <source>
        <strain evidence="12 15">CECT 7753</strain>
    </source>
</reference>
<protein>
    <recommendedName>
        <fullName evidence="1">Mercuric resistance operon regulatory protein</fullName>
    </recommendedName>
</protein>
<dbReference type="PRINTS" id="PR00040">
    <property type="entry name" value="HTHMERR"/>
</dbReference>
<dbReference type="GO" id="GO:0003700">
    <property type="term" value="F:DNA-binding transcription factor activity"/>
    <property type="evidence" value="ECO:0007669"/>
    <property type="project" value="InterPro"/>
</dbReference>
<dbReference type="SMART" id="SM00422">
    <property type="entry name" value="HTH_MERR"/>
    <property type="match status" value="1"/>
</dbReference>
<dbReference type="EMBL" id="JACHXS010000005">
    <property type="protein sequence ID" value="MBB3222065.1"/>
    <property type="molecule type" value="Genomic_DNA"/>
</dbReference>
<dbReference type="GO" id="GO:0046689">
    <property type="term" value="P:response to mercury ion"/>
    <property type="evidence" value="ECO:0007669"/>
    <property type="project" value="UniProtKB-KW"/>
</dbReference>
<keyword evidence="6" id="KW-0805">Transcription regulation</keyword>
<keyword evidence="2" id="KW-0475">Mercuric resistance</keyword>
<keyword evidence="8" id="KW-0010">Activator</keyword>
<keyword evidence="9" id="KW-0804">Transcription</keyword>
<accession>A0A4P8HST5</accession>
<keyword evidence="5" id="KW-0476">Mercury</keyword>
<keyword evidence="14" id="KW-1185">Reference proteome</keyword>
<dbReference type="Gene3D" id="1.10.1660.10">
    <property type="match status" value="1"/>
</dbReference>
<dbReference type="PANTHER" id="PTHR30204:SF69">
    <property type="entry name" value="MERR-FAMILY TRANSCRIPTIONAL REGULATOR"/>
    <property type="match status" value="1"/>
</dbReference>
<dbReference type="InterPro" id="IPR011794">
    <property type="entry name" value="MerR"/>
</dbReference>
<dbReference type="CDD" id="cd04783">
    <property type="entry name" value="HTH_MerR1"/>
    <property type="match status" value="1"/>
</dbReference>
<organism evidence="12 15">
    <name type="scientific">Pseudoduganella umbonata</name>
    <dbReference type="NCBI Taxonomy" id="864828"/>
    <lineage>
        <taxon>Bacteria</taxon>
        <taxon>Pseudomonadati</taxon>
        <taxon>Pseudomonadota</taxon>
        <taxon>Betaproteobacteria</taxon>
        <taxon>Burkholderiales</taxon>
        <taxon>Oxalobacteraceae</taxon>
        <taxon>Telluria group</taxon>
        <taxon>Pseudoduganella</taxon>
    </lineage>
</organism>
<evidence type="ECO:0000256" key="8">
    <source>
        <dbReference type="ARBA" id="ARBA00023159"/>
    </source>
</evidence>
<dbReference type="Proteomes" id="UP000584325">
    <property type="component" value="Unassembled WGS sequence"/>
</dbReference>
<evidence type="ECO:0000256" key="9">
    <source>
        <dbReference type="ARBA" id="ARBA00023163"/>
    </source>
</evidence>
<name>A0A4P8HST5_9BURK</name>
<evidence type="ECO:0000256" key="6">
    <source>
        <dbReference type="ARBA" id="ARBA00023015"/>
    </source>
</evidence>
<evidence type="ECO:0000256" key="10">
    <source>
        <dbReference type="ARBA" id="ARBA00024874"/>
    </source>
</evidence>
<gene>
    <name evidence="13" type="primary">merR</name>
    <name evidence="13" type="ORF">FCL38_19190</name>
    <name evidence="12" type="ORF">FHS02_002884</name>
</gene>